<evidence type="ECO:0000313" key="1">
    <source>
        <dbReference type="EMBL" id="KAL0340119.1"/>
    </source>
</evidence>
<gene>
    <name evidence="1" type="ORF">Sradi_4528700</name>
</gene>
<protein>
    <submittedName>
        <fullName evidence="1">Uncharacterized protein</fullName>
    </submittedName>
</protein>
<reference evidence="1" key="2">
    <citation type="journal article" date="2024" name="Plant">
        <title>Genomic evolution and insights into agronomic trait innovations of Sesamum species.</title>
        <authorList>
            <person name="Miao H."/>
            <person name="Wang L."/>
            <person name="Qu L."/>
            <person name="Liu H."/>
            <person name="Sun Y."/>
            <person name="Le M."/>
            <person name="Wang Q."/>
            <person name="Wei S."/>
            <person name="Zheng Y."/>
            <person name="Lin W."/>
            <person name="Duan Y."/>
            <person name="Cao H."/>
            <person name="Xiong S."/>
            <person name="Wang X."/>
            <person name="Wei L."/>
            <person name="Li C."/>
            <person name="Ma Q."/>
            <person name="Ju M."/>
            <person name="Zhao R."/>
            <person name="Li G."/>
            <person name="Mu C."/>
            <person name="Tian Q."/>
            <person name="Mei H."/>
            <person name="Zhang T."/>
            <person name="Gao T."/>
            <person name="Zhang H."/>
        </authorList>
    </citation>
    <scope>NUCLEOTIDE SEQUENCE</scope>
    <source>
        <strain evidence="1">G02</strain>
    </source>
</reference>
<sequence>MGAMVTVAALAPQGDDAVVAAQTMGVGDAVALSHFLGDVGFGGDWGRGRQQGLGLGLGSKRKLNKLLESKCPDEAGRVNDPEYCKYHQVVSHPIERCFVVKEKIIALAKEGKIIFDIKEAAGTNVANISATNNRYVLEGNQEFGSFEPIQTEALFVEEEKKILTEDDDGWILVTHRQRQRRHVNKLHPSLPRKPRCHKYPHHANAKNKIEKMSHQRLPVSLEEFFP</sequence>
<dbReference type="EMBL" id="JACGWJ010000020">
    <property type="protein sequence ID" value="KAL0340119.1"/>
    <property type="molecule type" value="Genomic_DNA"/>
</dbReference>
<reference evidence="1" key="1">
    <citation type="submission" date="2020-06" db="EMBL/GenBank/DDBJ databases">
        <authorList>
            <person name="Li T."/>
            <person name="Hu X."/>
            <person name="Zhang T."/>
            <person name="Song X."/>
            <person name="Zhang H."/>
            <person name="Dai N."/>
            <person name="Sheng W."/>
            <person name="Hou X."/>
            <person name="Wei L."/>
        </authorList>
    </citation>
    <scope>NUCLEOTIDE SEQUENCE</scope>
    <source>
        <strain evidence="1">G02</strain>
        <tissue evidence="1">Leaf</tissue>
    </source>
</reference>
<dbReference type="AlphaFoldDB" id="A0AAW2NB73"/>
<proteinExistence type="predicted"/>
<accession>A0AAW2NB73</accession>
<comment type="caution">
    <text evidence="1">The sequence shown here is derived from an EMBL/GenBank/DDBJ whole genome shotgun (WGS) entry which is preliminary data.</text>
</comment>
<organism evidence="1">
    <name type="scientific">Sesamum radiatum</name>
    <name type="common">Black benniseed</name>
    <dbReference type="NCBI Taxonomy" id="300843"/>
    <lineage>
        <taxon>Eukaryota</taxon>
        <taxon>Viridiplantae</taxon>
        <taxon>Streptophyta</taxon>
        <taxon>Embryophyta</taxon>
        <taxon>Tracheophyta</taxon>
        <taxon>Spermatophyta</taxon>
        <taxon>Magnoliopsida</taxon>
        <taxon>eudicotyledons</taxon>
        <taxon>Gunneridae</taxon>
        <taxon>Pentapetalae</taxon>
        <taxon>asterids</taxon>
        <taxon>lamiids</taxon>
        <taxon>Lamiales</taxon>
        <taxon>Pedaliaceae</taxon>
        <taxon>Sesamum</taxon>
    </lineage>
</organism>
<name>A0AAW2NB73_SESRA</name>